<name>A0ABQ5F6K8_9ASTR</name>
<reference evidence="3" key="1">
    <citation type="journal article" date="2022" name="Int. J. Mol. Sci.">
        <title>Draft Genome of Tanacetum Coccineum: Genomic Comparison of Closely Related Tanacetum-Family Plants.</title>
        <authorList>
            <person name="Yamashiro T."/>
            <person name="Shiraishi A."/>
            <person name="Nakayama K."/>
            <person name="Satake H."/>
        </authorList>
    </citation>
    <scope>NUCLEOTIDE SEQUENCE</scope>
</reference>
<dbReference type="Proteomes" id="UP001151760">
    <property type="component" value="Unassembled WGS sequence"/>
</dbReference>
<feature type="compositionally biased region" description="Polar residues" evidence="2">
    <location>
        <begin position="100"/>
        <end position="111"/>
    </location>
</feature>
<feature type="coiled-coil region" evidence="1">
    <location>
        <begin position="216"/>
        <end position="257"/>
    </location>
</feature>
<dbReference type="EMBL" id="BQNB010017059">
    <property type="protein sequence ID" value="GJT58895.1"/>
    <property type="molecule type" value="Genomic_DNA"/>
</dbReference>
<evidence type="ECO:0000256" key="1">
    <source>
        <dbReference type="SAM" id="Coils"/>
    </source>
</evidence>
<reference evidence="3" key="2">
    <citation type="submission" date="2022-01" db="EMBL/GenBank/DDBJ databases">
        <authorList>
            <person name="Yamashiro T."/>
            <person name="Shiraishi A."/>
            <person name="Satake H."/>
            <person name="Nakayama K."/>
        </authorList>
    </citation>
    <scope>NUCLEOTIDE SEQUENCE</scope>
</reference>
<evidence type="ECO:0000256" key="2">
    <source>
        <dbReference type="SAM" id="MobiDB-lite"/>
    </source>
</evidence>
<keyword evidence="4" id="KW-1185">Reference proteome</keyword>
<feature type="compositionally biased region" description="Basic residues" evidence="2">
    <location>
        <begin position="1"/>
        <end position="14"/>
    </location>
</feature>
<feature type="region of interest" description="Disordered" evidence="2">
    <location>
        <begin position="100"/>
        <end position="156"/>
    </location>
</feature>
<accession>A0ABQ5F6K8</accession>
<keyword evidence="1" id="KW-0175">Coiled coil</keyword>
<evidence type="ECO:0000313" key="3">
    <source>
        <dbReference type="EMBL" id="GJT58895.1"/>
    </source>
</evidence>
<organism evidence="3 4">
    <name type="scientific">Tanacetum coccineum</name>
    <dbReference type="NCBI Taxonomy" id="301880"/>
    <lineage>
        <taxon>Eukaryota</taxon>
        <taxon>Viridiplantae</taxon>
        <taxon>Streptophyta</taxon>
        <taxon>Embryophyta</taxon>
        <taxon>Tracheophyta</taxon>
        <taxon>Spermatophyta</taxon>
        <taxon>Magnoliopsida</taxon>
        <taxon>eudicotyledons</taxon>
        <taxon>Gunneridae</taxon>
        <taxon>Pentapetalae</taxon>
        <taxon>asterids</taxon>
        <taxon>campanulids</taxon>
        <taxon>Asterales</taxon>
        <taxon>Asteraceae</taxon>
        <taxon>Asteroideae</taxon>
        <taxon>Anthemideae</taxon>
        <taxon>Anthemidinae</taxon>
        <taxon>Tanacetum</taxon>
    </lineage>
</organism>
<evidence type="ECO:0000313" key="4">
    <source>
        <dbReference type="Proteomes" id="UP001151760"/>
    </source>
</evidence>
<sequence length="450" mass="50261">MDNRPRHHSLPGHPHHIERSPLDFSNENPSEQINEGDGAEDQGPETMASVVPPAGPSSTMGVAPNIVEEEETAAEAALMSKRRRKRVNEESIRLGASFTVSAPASQETPAGTMNPDPISFVKPSSVSEQDIAQSSKELPAVKESRGPEPNHTPSSCQELVDHLTPPGYFSELRHLLNEDFLGQFNMTLARQVVMGSQLRLQFEQEAKLLRKSIAQIARQDQRIQAIEGEKKNLETLLEAEADMRKAAEAKNVELVKEMESPYAAQFIRAPSYDPEAEGKFIATMQALKDRKKSDTGGDAPQWIRDLRPSLSQLKIPVYPEVRDPQDPWAVKEEMLLEDAIAANVSRAEKKKKCRIVCRTHVGWPSLIMLWSDCVLYSSVAYRGFPADVLHGSLVLCAQRLRLERYSMFRYGISRASISRELIMLRLLALARDFIGPSHLVPIFPPVRTMT</sequence>
<protein>
    <submittedName>
        <fullName evidence="3">Uncharacterized protein</fullName>
    </submittedName>
</protein>
<feature type="compositionally biased region" description="Basic and acidic residues" evidence="2">
    <location>
        <begin position="139"/>
        <end position="148"/>
    </location>
</feature>
<feature type="region of interest" description="Disordered" evidence="2">
    <location>
        <begin position="1"/>
        <end position="68"/>
    </location>
</feature>
<gene>
    <name evidence="3" type="ORF">Tco_1002428</name>
</gene>
<proteinExistence type="predicted"/>
<feature type="compositionally biased region" description="Polar residues" evidence="2">
    <location>
        <begin position="122"/>
        <end position="136"/>
    </location>
</feature>
<comment type="caution">
    <text evidence="3">The sequence shown here is derived from an EMBL/GenBank/DDBJ whole genome shotgun (WGS) entry which is preliminary data.</text>
</comment>
<feature type="compositionally biased region" description="Polar residues" evidence="2">
    <location>
        <begin position="23"/>
        <end position="33"/>
    </location>
</feature>